<feature type="domain" description="LRAT" evidence="1">
    <location>
        <begin position="20"/>
        <end position="170"/>
    </location>
</feature>
<dbReference type="AlphaFoldDB" id="A0A8T2U4X2"/>
<name>A0A8T2U4X2_CERRI</name>
<dbReference type="Gene3D" id="3.90.1720.10">
    <property type="entry name" value="endopeptidase domain like (from Nostoc punctiforme)"/>
    <property type="match status" value="1"/>
</dbReference>
<dbReference type="EMBL" id="CM035414">
    <property type="protein sequence ID" value="KAH7430372.1"/>
    <property type="molecule type" value="Genomic_DNA"/>
</dbReference>
<dbReference type="PANTHER" id="PTHR46137:SF3">
    <property type="entry name" value="OS05G0310600 PROTEIN"/>
    <property type="match status" value="1"/>
</dbReference>
<dbReference type="PROSITE" id="PS51934">
    <property type="entry name" value="LRAT"/>
    <property type="match status" value="1"/>
</dbReference>
<evidence type="ECO:0000313" key="3">
    <source>
        <dbReference type="Proteomes" id="UP000825935"/>
    </source>
</evidence>
<dbReference type="PANTHER" id="PTHR46137">
    <property type="entry name" value="OS05G0310600 PROTEIN"/>
    <property type="match status" value="1"/>
</dbReference>
<evidence type="ECO:0000313" key="2">
    <source>
        <dbReference type="EMBL" id="KAH7430372.1"/>
    </source>
</evidence>
<evidence type="ECO:0000259" key="1">
    <source>
        <dbReference type="PROSITE" id="PS51934"/>
    </source>
</evidence>
<accession>A0A8T2U4X2</accession>
<dbReference type="OrthoDB" id="421951at2759"/>
<protein>
    <recommendedName>
        <fullName evidence="1">LRAT domain-containing protein</fullName>
    </recommendedName>
</protein>
<organism evidence="2 3">
    <name type="scientific">Ceratopteris richardii</name>
    <name type="common">Triangle waterfern</name>
    <dbReference type="NCBI Taxonomy" id="49495"/>
    <lineage>
        <taxon>Eukaryota</taxon>
        <taxon>Viridiplantae</taxon>
        <taxon>Streptophyta</taxon>
        <taxon>Embryophyta</taxon>
        <taxon>Tracheophyta</taxon>
        <taxon>Polypodiopsida</taxon>
        <taxon>Polypodiidae</taxon>
        <taxon>Polypodiales</taxon>
        <taxon>Pteridineae</taxon>
        <taxon>Pteridaceae</taxon>
        <taxon>Parkerioideae</taxon>
        <taxon>Ceratopteris</taxon>
    </lineage>
</organism>
<gene>
    <name evidence="2" type="ORF">KP509_09G096000</name>
</gene>
<keyword evidence="3" id="KW-1185">Reference proteome</keyword>
<dbReference type="EMBL" id="CM035414">
    <property type="protein sequence ID" value="KAH7430370.1"/>
    <property type="molecule type" value="Genomic_DNA"/>
</dbReference>
<sequence length="244" mass="26927">MGLFSNKISREELQTGDHIYSWRPYYSYAHHGIYIGDNKVIHFTRGRGQETGTGTILDNLLISWVPHRSFQHCSECRHNMQNSNGVVVSCLECFLHGRAIYRFEYGVDTATFLAKARGGTCTHAKADPVEDVLHRAFHLLENGFGGYHLFRNNCEDFAMYCKTGLLVLSPNVQGRSGQAATALLGVPLAASLLYPATLAVGAGVYCLSRYAVDLGIRDDVVKIPVEDLAVNLGWSSSSVPNEQN</sequence>
<dbReference type="OMA" id="SRTTNIC"/>
<dbReference type="Proteomes" id="UP000825935">
    <property type="component" value="Chromosome 9"/>
</dbReference>
<reference evidence="2" key="1">
    <citation type="submission" date="2021-08" db="EMBL/GenBank/DDBJ databases">
        <title>WGS assembly of Ceratopteris richardii.</title>
        <authorList>
            <person name="Marchant D.B."/>
            <person name="Chen G."/>
            <person name="Jenkins J."/>
            <person name="Shu S."/>
            <person name="Leebens-Mack J."/>
            <person name="Grimwood J."/>
            <person name="Schmutz J."/>
            <person name="Soltis P."/>
            <person name="Soltis D."/>
            <person name="Chen Z.-H."/>
        </authorList>
    </citation>
    <scope>NUCLEOTIDE SEQUENCE</scope>
    <source>
        <strain evidence="2">Whitten #5841</strain>
        <tissue evidence="2">Leaf</tissue>
    </source>
</reference>
<dbReference type="Pfam" id="PF04970">
    <property type="entry name" value="LRAT"/>
    <property type="match status" value="1"/>
</dbReference>
<proteinExistence type="predicted"/>
<dbReference type="InterPro" id="IPR007053">
    <property type="entry name" value="LRAT_dom"/>
</dbReference>
<comment type="caution">
    <text evidence="2">The sequence shown here is derived from an EMBL/GenBank/DDBJ whole genome shotgun (WGS) entry which is preliminary data.</text>
</comment>